<evidence type="ECO:0000256" key="1">
    <source>
        <dbReference type="ARBA" id="ARBA00001971"/>
    </source>
</evidence>
<evidence type="ECO:0000256" key="3">
    <source>
        <dbReference type="ARBA" id="ARBA00005179"/>
    </source>
</evidence>
<dbReference type="OrthoDB" id="2789670at2759"/>
<dbReference type="Gene3D" id="1.10.630.10">
    <property type="entry name" value="Cytochrome P450"/>
    <property type="match status" value="1"/>
</dbReference>
<evidence type="ECO:0000256" key="9">
    <source>
        <dbReference type="ARBA" id="ARBA00023002"/>
    </source>
</evidence>
<dbReference type="InterPro" id="IPR002401">
    <property type="entry name" value="Cyt_P450_E_grp-I"/>
</dbReference>
<keyword evidence="7 13" id="KW-0479">Metal-binding</keyword>
<keyword evidence="9" id="KW-0560">Oxidoreductase</keyword>
<dbReference type="Proteomes" id="UP000076532">
    <property type="component" value="Unassembled WGS sequence"/>
</dbReference>
<gene>
    <name evidence="14" type="ORF">FIBSPDRAFT_740695</name>
</gene>
<feature type="binding site" description="axial binding residue" evidence="13">
    <location>
        <position position="431"/>
    </location>
    <ligand>
        <name>heme</name>
        <dbReference type="ChEBI" id="CHEBI:30413"/>
    </ligand>
    <ligandPart>
        <name>Fe</name>
        <dbReference type="ChEBI" id="CHEBI:18248"/>
    </ligandPart>
</feature>
<dbReference type="Pfam" id="PF00067">
    <property type="entry name" value="p450"/>
    <property type="match status" value="1"/>
</dbReference>
<dbReference type="GO" id="GO:0005506">
    <property type="term" value="F:iron ion binding"/>
    <property type="evidence" value="ECO:0007669"/>
    <property type="project" value="InterPro"/>
</dbReference>
<name>A0A166JWA4_9AGAM</name>
<evidence type="ECO:0000256" key="12">
    <source>
        <dbReference type="ARBA" id="ARBA00023136"/>
    </source>
</evidence>
<evidence type="ECO:0000256" key="10">
    <source>
        <dbReference type="ARBA" id="ARBA00023004"/>
    </source>
</evidence>
<protein>
    <submittedName>
        <fullName evidence="14">Cytochrome P450</fullName>
    </submittedName>
</protein>
<dbReference type="SUPFAM" id="SSF48264">
    <property type="entry name" value="Cytochrome P450"/>
    <property type="match status" value="1"/>
</dbReference>
<dbReference type="InterPro" id="IPR050364">
    <property type="entry name" value="Cytochrome_P450_fung"/>
</dbReference>
<dbReference type="AlphaFoldDB" id="A0A166JWA4"/>
<evidence type="ECO:0000256" key="2">
    <source>
        <dbReference type="ARBA" id="ARBA00004167"/>
    </source>
</evidence>
<evidence type="ECO:0000256" key="4">
    <source>
        <dbReference type="ARBA" id="ARBA00010617"/>
    </source>
</evidence>
<keyword evidence="15" id="KW-1185">Reference proteome</keyword>
<dbReference type="InterPro" id="IPR036396">
    <property type="entry name" value="Cyt_P450_sf"/>
</dbReference>
<dbReference type="CDD" id="cd11065">
    <property type="entry name" value="CYP64-like"/>
    <property type="match status" value="1"/>
</dbReference>
<comment type="pathway">
    <text evidence="3">Secondary metabolite biosynthesis.</text>
</comment>
<comment type="cofactor">
    <cofactor evidence="1 13">
        <name>heme</name>
        <dbReference type="ChEBI" id="CHEBI:30413"/>
    </cofactor>
</comment>
<dbReference type="GO" id="GO:0016020">
    <property type="term" value="C:membrane"/>
    <property type="evidence" value="ECO:0007669"/>
    <property type="project" value="UniProtKB-SubCell"/>
</dbReference>
<comment type="subcellular location">
    <subcellularLocation>
        <location evidence="2">Membrane</location>
        <topology evidence="2">Single-pass membrane protein</topology>
    </subcellularLocation>
</comment>
<proteinExistence type="inferred from homology"/>
<dbReference type="PRINTS" id="PR00463">
    <property type="entry name" value="EP450I"/>
</dbReference>
<dbReference type="GO" id="GO:0016705">
    <property type="term" value="F:oxidoreductase activity, acting on paired donors, with incorporation or reduction of molecular oxygen"/>
    <property type="evidence" value="ECO:0007669"/>
    <property type="project" value="InterPro"/>
</dbReference>
<dbReference type="GO" id="GO:0004497">
    <property type="term" value="F:monooxygenase activity"/>
    <property type="evidence" value="ECO:0007669"/>
    <property type="project" value="UniProtKB-KW"/>
</dbReference>
<evidence type="ECO:0000313" key="14">
    <source>
        <dbReference type="EMBL" id="KZP21276.1"/>
    </source>
</evidence>
<sequence length="506" mass="57535">MTLAGLLTLHSSLFTTRRFTKDKYPPGPPGLPFIGNLLQLSADPWIEFTEWKEQYGPIVYLNVAGQSIIVLNTTKAAADLLDRRADNYSDRPAFIVASDMLCGSLLLVFMRFDDLWKRMRRAAHEAMNADSMDDYHECQVKEAVILADGMLRNPNAWDDHIKRSATSTTMTLVYDYPSITTESSPVISRINGFVHRLTRAALPGAHFVEFFTWMKYLPEWTAKWKAYAMGWYRRDNVLFIELYDDVARRIAEGDDRPSITAHLARQGDKFGLNDKEKAWLAATDYAAGAETIAGTMAWFWLAITTHPEVQRKAQAELDEVVGRHRLPTFADYERLPYIRALVKETLRWQCVDPLGVPRRVMEDDVYEGYHIPKGAVCIPNIWAMNRDPEIYGVDASQFNPSRHLDGSGALRPAPVDTKEESHLTYGFGKRCRLTIIKRHIANNSLFINIATLLYTMTIEPSKVNPPDTTKYFNAGLVVRPMAFDCITRPRFPDVVEMLEGAKEDLA</sequence>
<keyword evidence="5 13" id="KW-0349">Heme</keyword>
<dbReference type="PANTHER" id="PTHR46300:SF2">
    <property type="entry name" value="CYTOCHROME P450 MONOOXYGENASE ALNH-RELATED"/>
    <property type="match status" value="1"/>
</dbReference>
<keyword evidence="12" id="KW-0472">Membrane</keyword>
<dbReference type="GO" id="GO:0020037">
    <property type="term" value="F:heme binding"/>
    <property type="evidence" value="ECO:0007669"/>
    <property type="project" value="InterPro"/>
</dbReference>
<keyword evidence="11" id="KW-0503">Monooxygenase</keyword>
<comment type="similarity">
    <text evidence="4">Belongs to the cytochrome P450 family.</text>
</comment>
<keyword evidence="8" id="KW-1133">Transmembrane helix</keyword>
<reference evidence="14 15" key="1">
    <citation type="journal article" date="2016" name="Mol. Biol. Evol.">
        <title>Comparative Genomics of Early-Diverging Mushroom-Forming Fungi Provides Insights into the Origins of Lignocellulose Decay Capabilities.</title>
        <authorList>
            <person name="Nagy L.G."/>
            <person name="Riley R."/>
            <person name="Tritt A."/>
            <person name="Adam C."/>
            <person name="Daum C."/>
            <person name="Floudas D."/>
            <person name="Sun H."/>
            <person name="Yadav J.S."/>
            <person name="Pangilinan J."/>
            <person name="Larsson K.H."/>
            <person name="Matsuura K."/>
            <person name="Barry K."/>
            <person name="Labutti K."/>
            <person name="Kuo R."/>
            <person name="Ohm R.A."/>
            <person name="Bhattacharya S.S."/>
            <person name="Shirouzu T."/>
            <person name="Yoshinaga Y."/>
            <person name="Martin F.M."/>
            <person name="Grigoriev I.V."/>
            <person name="Hibbett D.S."/>
        </authorList>
    </citation>
    <scope>NUCLEOTIDE SEQUENCE [LARGE SCALE GENOMIC DNA]</scope>
    <source>
        <strain evidence="14 15">CBS 109695</strain>
    </source>
</reference>
<evidence type="ECO:0000256" key="13">
    <source>
        <dbReference type="PIRSR" id="PIRSR602401-1"/>
    </source>
</evidence>
<evidence type="ECO:0000256" key="6">
    <source>
        <dbReference type="ARBA" id="ARBA00022692"/>
    </source>
</evidence>
<accession>A0A166JWA4</accession>
<evidence type="ECO:0000256" key="7">
    <source>
        <dbReference type="ARBA" id="ARBA00022723"/>
    </source>
</evidence>
<evidence type="ECO:0000256" key="8">
    <source>
        <dbReference type="ARBA" id="ARBA00022989"/>
    </source>
</evidence>
<dbReference type="InterPro" id="IPR001128">
    <property type="entry name" value="Cyt_P450"/>
</dbReference>
<keyword evidence="10 13" id="KW-0408">Iron</keyword>
<evidence type="ECO:0000313" key="15">
    <source>
        <dbReference type="Proteomes" id="UP000076532"/>
    </source>
</evidence>
<dbReference type="STRING" id="436010.A0A166JWA4"/>
<evidence type="ECO:0000256" key="5">
    <source>
        <dbReference type="ARBA" id="ARBA00022617"/>
    </source>
</evidence>
<keyword evidence="6" id="KW-0812">Transmembrane</keyword>
<organism evidence="14 15">
    <name type="scientific">Athelia psychrophila</name>
    <dbReference type="NCBI Taxonomy" id="1759441"/>
    <lineage>
        <taxon>Eukaryota</taxon>
        <taxon>Fungi</taxon>
        <taxon>Dikarya</taxon>
        <taxon>Basidiomycota</taxon>
        <taxon>Agaricomycotina</taxon>
        <taxon>Agaricomycetes</taxon>
        <taxon>Agaricomycetidae</taxon>
        <taxon>Atheliales</taxon>
        <taxon>Atheliaceae</taxon>
        <taxon>Athelia</taxon>
    </lineage>
</organism>
<evidence type="ECO:0000256" key="11">
    <source>
        <dbReference type="ARBA" id="ARBA00023033"/>
    </source>
</evidence>
<dbReference type="EMBL" id="KV417548">
    <property type="protein sequence ID" value="KZP21276.1"/>
    <property type="molecule type" value="Genomic_DNA"/>
</dbReference>
<dbReference type="PANTHER" id="PTHR46300">
    <property type="entry name" value="P450, PUTATIVE (EUROFUNG)-RELATED-RELATED"/>
    <property type="match status" value="1"/>
</dbReference>